<dbReference type="InterPro" id="IPR030960">
    <property type="entry name" value="DHQS/DOIS_N"/>
</dbReference>
<evidence type="ECO:0000259" key="7">
    <source>
        <dbReference type="Pfam" id="PF01761"/>
    </source>
</evidence>
<dbReference type="GO" id="GO:0003856">
    <property type="term" value="F:3-dehydroquinate synthase activity"/>
    <property type="evidence" value="ECO:0007669"/>
    <property type="project" value="TreeGrafter"/>
</dbReference>
<accession>A0A4T0C506</accession>
<feature type="compositionally biased region" description="Polar residues" evidence="6">
    <location>
        <begin position="486"/>
        <end position="509"/>
    </location>
</feature>
<dbReference type="SUPFAM" id="SSF56796">
    <property type="entry name" value="Dehydroquinate synthase-like"/>
    <property type="match status" value="1"/>
</dbReference>
<dbReference type="InterPro" id="IPR056179">
    <property type="entry name" value="DHQS_C"/>
</dbReference>
<dbReference type="CDD" id="cd08199">
    <property type="entry name" value="EEVS"/>
    <property type="match status" value="1"/>
</dbReference>
<dbReference type="Gene3D" id="1.20.1090.10">
    <property type="entry name" value="Dehydroquinate synthase-like - alpha domain"/>
    <property type="match status" value="1"/>
</dbReference>
<dbReference type="InterPro" id="IPR050071">
    <property type="entry name" value="Dehydroquinate_synthase"/>
</dbReference>
<feature type="domain" description="3-dehydroquinate synthase C-terminal" evidence="8">
    <location>
        <begin position="278"/>
        <end position="420"/>
    </location>
</feature>
<keyword evidence="2" id="KW-0479">Metal-binding</keyword>
<evidence type="ECO:0000256" key="1">
    <source>
        <dbReference type="ARBA" id="ARBA00001911"/>
    </source>
</evidence>
<comment type="caution">
    <text evidence="9">The sequence shown here is derived from an EMBL/GenBank/DDBJ whole genome shotgun (WGS) entry which is preliminary data.</text>
</comment>
<reference evidence="9 10" key="1">
    <citation type="submission" date="2018-10" db="EMBL/GenBank/DDBJ databases">
        <title>Fifty Aureobasidium pullulans genomes reveal a recombining polyextremotolerant generalist.</title>
        <authorList>
            <person name="Gostincar C."/>
            <person name="Turk M."/>
            <person name="Zajc J."/>
            <person name="Gunde-Cimerman N."/>
        </authorList>
    </citation>
    <scope>NUCLEOTIDE SEQUENCE [LARGE SCALE GENOMIC DNA]</scope>
    <source>
        <strain evidence="9 10">EXF-1645</strain>
    </source>
</reference>
<evidence type="ECO:0000259" key="8">
    <source>
        <dbReference type="Pfam" id="PF24621"/>
    </source>
</evidence>
<gene>
    <name evidence="9" type="ORF">D6C78_03207</name>
</gene>
<evidence type="ECO:0000256" key="5">
    <source>
        <dbReference type="ARBA" id="ARBA00023239"/>
    </source>
</evidence>
<feature type="compositionally biased region" description="Polar residues" evidence="6">
    <location>
        <begin position="538"/>
        <end position="556"/>
    </location>
</feature>
<feature type="compositionally biased region" description="Basic and acidic residues" evidence="6">
    <location>
        <begin position="510"/>
        <end position="526"/>
    </location>
</feature>
<organism evidence="9 10">
    <name type="scientific">Aureobasidium pullulans</name>
    <name type="common">Black yeast</name>
    <name type="synonym">Pullularia pullulans</name>
    <dbReference type="NCBI Taxonomy" id="5580"/>
    <lineage>
        <taxon>Eukaryota</taxon>
        <taxon>Fungi</taxon>
        <taxon>Dikarya</taxon>
        <taxon>Ascomycota</taxon>
        <taxon>Pezizomycotina</taxon>
        <taxon>Dothideomycetes</taxon>
        <taxon>Dothideomycetidae</taxon>
        <taxon>Dothideales</taxon>
        <taxon>Saccotheciaceae</taxon>
        <taxon>Aureobasidium</taxon>
    </lineage>
</organism>
<feature type="compositionally biased region" description="Basic and acidic residues" evidence="6">
    <location>
        <begin position="476"/>
        <end position="485"/>
    </location>
</feature>
<dbReference type="Gene3D" id="3.40.50.1970">
    <property type="match status" value="1"/>
</dbReference>
<feature type="domain" description="3-dehydroquinate synthase N-terminal" evidence="7">
    <location>
        <begin position="168"/>
        <end position="276"/>
    </location>
</feature>
<feature type="region of interest" description="Disordered" evidence="6">
    <location>
        <begin position="476"/>
        <end position="556"/>
    </location>
</feature>
<comment type="cofactor">
    <cofactor evidence="1">
        <name>NAD(+)</name>
        <dbReference type="ChEBI" id="CHEBI:57540"/>
    </cofactor>
</comment>
<dbReference type="FunFam" id="3.40.50.1970:FF:000018">
    <property type="entry name" value="Related to 2-epi-5-epi-valiolone synthase"/>
    <property type="match status" value="1"/>
</dbReference>
<evidence type="ECO:0000256" key="4">
    <source>
        <dbReference type="ARBA" id="ARBA00023027"/>
    </source>
</evidence>
<keyword evidence="5" id="KW-0456">Lyase</keyword>
<dbReference type="Proteomes" id="UP000308724">
    <property type="component" value="Unassembled WGS sequence"/>
</dbReference>
<name>A0A4T0C506_AURPU</name>
<keyword evidence="3" id="KW-0547">Nucleotide-binding</keyword>
<evidence type="ECO:0000313" key="10">
    <source>
        <dbReference type="Proteomes" id="UP000308724"/>
    </source>
</evidence>
<evidence type="ECO:0000313" key="9">
    <source>
        <dbReference type="EMBL" id="TIA39552.1"/>
    </source>
</evidence>
<keyword evidence="4" id="KW-0520">NAD</keyword>
<dbReference type="EMBL" id="QZBZ01000044">
    <property type="protein sequence ID" value="TIA39552.1"/>
    <property type="molecule type" value="Genomic_DNA"/>
</dbReference>
<dbReference type="PANTHER" id="PTHR43622:SF3">
    <property type="entry name" value="2-EPI-5-EPI-VALIOLONE SYNTHASE"/>
    <property type="match status" value="1"/>
</dbReference>
<sequence length="556" mass="61075">MQAEAQLLVSDPHWTFPMAAVFQIYGSRSLMGLHLAAVDRFTNQAGAGGATLPIHLSSFNPNTSHPLFNFSLRLFNTHTNTATMSDMNATVQETKAGFHVSGYEKIEYDFEFMDGVFDPKNSQLADCYQRWGRALAVMDANIFDVYGDEIQKYFDHYKLELSIHKTMIGEKAKSIDTLLSIVDSMNKFGVYRKEPVLVVGGGLVTDVAGFACAAYRRNTNFIRVPTTVIGLIDASVSIKVGVNYDNYKNRLGAYHAPMNTFLDFAFLRTLPDAQIRNGFAELIKISTCAHLDTFNLLDKYGEQLISTGFGRRDGAPQEVRDAADKINRAGIHEMLKLETPNLHEIGLDRVIAYGHTWSPLHELIPDPPLRHGHAISIDMAYSATLANLRGILSDDEHKRLLNLFSRVGLSMDDDHFTEDILDKATKAILKTRDGKLRAAVPSPLGSCVFLNDVEASEMNAALKKHKEIMKSYPREGKGLEAHVDSSDTGYTTNNKGVENKASNSASKSVINDDVKDGVKPEGKKTAENMASGPEGVNGVSNPTTNGANSLGQGECC</sequence>
<evidence type="ECO:0000256" key="6">
    <source>
        <dbReference type="SAM" id="MobiDB-lite"/>
    </source>
</evidence>
<dbReference type="Pfam" id="PF01761">
    <property type="entry name" value="DHQ_synthase"/>
    <property type="match status" value="1"/>
</dbReference>
<dbReference type="GO" id="GO:0046872">
    <property type="term" value="F:metal ion binding"/>
    <property type="evidence" value="ECO:0007669"/>
    <property type="project" value="UniProtKB-KW"/>
</dbReference>
<protein>
    <submittedName>
        <fullName evidence="9">2-epi-5-epi-valiolone synthase-like protein</fullName>
    </submittedName>
</protein>
<proteinExistence type="predicted"/>
<dbReference type="GO" id="GO:0017000">
    <property type="term" value="P:antibiotic biosynthetic process"/>
    <property type="evidence" value="ECO:0007669"/>
    <property type="project" value="InterPro"/>
</dbReference>
<dbReference type="GO" id="GO:0000166">
    <property type="term" value="F:nucleotide binding"/>
    <property type="evidence" value="ECO:0007669"/>
    <property type="project" value="UniProtKB-KW"/>
</dbReference>
<dbReference type="AlphaFoldDB" id="A0A4T0C506"/>
<evidence type="ECO:0000256" key="3">
    <source>
        <dbReference type="ARBA" id="ARBA00022741"/>
    </source>
</evidence>
<dbReference type="InterPro" id="IPR035872">
    <property type="entry name" value="EEVS-like"/>
</dbReference>
<evidence type="ECO:0000256" key="2">
    <source>
        <dbReference type="ARBA" id="ARBA00022723"/>
    </source>
</evidence>
<dbReference type="FunFam" id="1.20.1090.10:FF:000015">
    <property type="entry name" value="3-dehydroquinate synthase protein"/>
    <property type="match status" value="1"/>
</dbReference>
<dbReference type="PANTHER" id="PTHR43622">
    <property type="entry name" value="3-DEHYDROQUINATE SYNTHASE"/>
    <property type="match status" value="1"/>
</dbReference>
<dbReference type="Pfam" id="PF24621">
    <property type="entry name" value="DHQS_C"/>
    <property type="match status" value="1"/>
</dbReference>